<comment type="caution">
    <text evidence="10">The sequence shown here is derived from an EMBL/GenBank/DDBJ whole genome shotgun (WGS) entry which is preliminary data.</text>
</comment>
<keyword evidence="11" id="KW-1185">Reference proteome</keyword>
<dbReference type="Proteomes" id="UP000316759">
    <property type="component" value="Unassembled WGS sequence"/>
</dbReference>
<proteinExistence type="inferred from homology"/>
<accession>A0A504YG38</accession>
<comment type="caution">
    <text evidence="9">Lacks conserved residue(s) required for the propagation of feature annotation.</text>
</comment>
<feature type="transmembrane region" description="Helical" evidence="9">
    <location>
        <begin position="77"/>
        <end position="95"/>
    </location>
</feature>
<dbReference type="EMBL" id="SUNJ01010733">
    <property type="protein sequence ID" value="TPP59426.1"/>
    <property type="molecule type" value="Genomic_DNA"/>
</dbReference>
<evidence type="ECO:0000256" key="6">
    <source>
        <dbReference type="ARBA" id="ARBA00022989"/>
    </source>
</evidence>
<dbReference type="GO" id="GO:0034203">
    <property type="term" value="P:glycolipid translocation"/>
    <property type="evidence" value="ECO:0007669"/>
    <property type="project" value="TreeGrafter"/>
</dbReference>
<comment type="function">
    <text evidence="8 9">Intramembrane glycolipid transporter that operates in the biosynthetic pathway of dolichol-linked oligosaccharides, the glycan precursors employed in protein asparagine (N)-glycosylation. The sequential addition of sugars to dolichol pyrophosphate produces dolichol-linked oligosaccharides containing fourteen sugars, including two GlcNAcs, nine mannoses and three glucoses. Once assembled, the oligosaccharide is transferred from the lipid to nascent proteins by oligosaccharyltransferases. The assembly of dolichol-linked oligosaccharides begins on the cytosolic side of the endoplasmic reticulum membrane and finishes in its lumen. RFT1 could mediate the translocation of the cytosolically oriented intermediate DolPP-GlcNAc2Man5, produced by ALG11, into the ER lumen where dolichol-linked oligosaccharides assembly continues. However, the intramembrane lipid transporter activity could not be confirmed in vitro.</text>
</comment>
<keyword evidence="4 9" id="KW-0812">Transmembrane</keyword>
<dbReference type="OrthoDB" id="6285682at2759"/>
<sequence>MQPRWLGVKSCLIAQAQFCLNLLSLYIGPSLAENTTAVTLLRLYSAYVLLLAWNGSTEAFLNATMSTDEVSRHNKRLILFSIIFLAANGLMVPWLGVHGFVLANCINMISRISYSCWYIWKFVQFQQGQSSQEQEPTTSERQINAFSAPLKSFSPLLRLMLPSLKESFTLT</sequence>
<evidence type="ECO:0000313" key="11">
    <source>
        <dbReference type="Proteomes" id="UP000316759"/>
    </source>
</evidence>
<comment type="pathway">
    <text evidence="2">Protein modification; protein glycosylation.</text>
</comment>
<evidence type="ECO:0000313" key="10">
    <source>
        <dbReference type="EMBL" id="TPP59426.1"/>
    </source>
</evidence>
<feature type="non-terminal residue" evidence="10">
    <location>
        <position position="171"/>
    </location>
</feature>
<dbReference type="GO" id="GO:0006488">
    <property type="term" value="P:dolichol-linked oligosaccharide biosynthetic process"/>
    <property type="evidence" value="ECO:0007669"/>
    <property type="project" value="InterPro"/>
</dbReference>
<gene>
    <name evidence="10" type="ORF">FGIG_03145</name>
</gene>
<evidence type="ECO:0000256" key="4">
    <source>
        <dbReference type="ARBA" id="ARBA00022692"/>
    </source>
</evidence>
<dbReference type="InterPro" id="IPR007594">
    <property type="entry name" value="RFT1"/>
</dbReference>
<dbReference type="STRING" id="46835.A0A504YG38"/>
<evidence type="ECO:0000256" key="9">
    <source>
        <dbReference type="RuleBase" id="RU365067"/>
    </source>
</evidence>
<evidence type="ECO:0000256" key="7">
    <source>
        <dbReference type="ARBA" id="ARBA00023136"/>
    </source>
</evidence>
<evidence type="ECO:0000256" key="1">
    <source>
        <dbReference type="ARBA" id="ARBA00004477"/>
    </source>
</evidence>
<evidence type="ECO:0000256" key="8">
    <source>
        <dbReference type="ARBA" id="ARBA00045912"/>
    </source>
</evidence>
<keyword evidence="6 9" id="KW-1133">Transmembrane helix</keyword>
<comment type="subcellular location">
    <subcellularLocation>
        <location evidence="1 9">Endoplasmic reticulum membrane</location>
        <topology evidence="1 9">Multi-pass membrane protein</topology>
    </subcellularLocation>
</comment>
<feature type="transmembrane region" description="Helical" evidence="9">
    <location>
        <begin position="44"/>
        <end position="65"/>
    </location>
</feature>
<keyword evidence="5" id="KW-0256">Endoplasmic reticulum</keyword>
<organism evidence="10 11">
    <name type="scientific">Fasciola gigantica</name>
    <name type="common">Giant liver fluke</name>
    <dbReference type="NCBI Taxonomy" id="46835"/>
    <lineage>
        <taxon>Eukaryota</taxon>
        <taxon>Metazoa</taxon>
        <taxon>Spiralia</taxon>
        <taxon>Lophotrochozoa</taxon>
        <taxon>Platyhelminthes</taxon>
        <taxon>Trematoda</taxon>
        <taxon>Digenea</taxon>
        <taxon>Plagiorchiida</taxon>
        <taxon>Echinostomata</taxon>
        <taxon>Echinostomatoidea</taxon>
        <taxon>Fasciolidae</taxon>
        <taxon>Fasciola</taxon>
    </lineage>
</organism>
<protein>
    <recommendedName>
        <fullName evidence="9">Protein RFT1 homolog</fullName>
    </recommendedName>
</protein>
<comment type="similarity">
    <text evidence="3 9">Belongs to the RFT1 family.</text>
</comment>
<dbReference type="PANTHER" id="PTHR13117:SF5">
    <property type="entry name" value="PROTEIN RFT1 HOMOLOG"/>
    <property type="match status" value="1"/>
</dbReference>
<evidence type="ECO:0000256" key="2">
    <source>
        <dbReference type="ARBA" id="ARBA00004922"/>
    </source>
</evidence>
<dbReference type="GO" id="GO:0005789">
    <property type="term" value="C:endoplasmic reticulum membrane"/>
    <property type="evidence" value="ECO:0007669"/>
    <property type="project" value="UniProtKB-SubCell"/>
</dbReference>
<name>A0A504YG38_FASGI</name>
<dbReference type="Pfam" id="PF04506">
    <property type="entry name" value="Rft-1"/>
    <property type="match status" value="1"/>
</dbReference>
<keyword evidence="7 9" id="KW-0472">Membrane</keyword>
<dbReference type="AlphaFoldDB" id="A0A504YG38"/>
<evidence type="ECO:0000256" key="5">
    <source>
        <dbReference type="ARBA" id="ARBA00022824"/>
    </source>
</evidence>
<evidence type="ECO:0000256" key="3">
    <source>
        <dbReference type="ARBA" id="ARBA00010288"/>
    </source>
</evidence>
<dbReference type="PANTHER" id="PTHR13117">
    <property type="entry name" value="ENDOPLASMIC RETICULUM MULTISPAN TRANSMEMBRANE PROTEIN-RELATED"/>
    <property type="match status" value="1"/>
</dbReference>
<reference evidence="10 11" key="1">
    <citation type="submission" date="2019-04" db="EMBL/GenBank/DDBJ databases">
        <title>Annotation for the trematode Fasciola gigantica.</title>
        <authorList>
            <person name="Choi Y.-J."/>
        </authorList>
    </citation>
    <scope>NUCLEOTIDE SEQUENCE [LARGE SCALE GENOMIC DNA]</scope>
    <source>
        <strain evidence="10">Uganda_cow_1</strain>
    </source>
</reference>